<protein>
    <submittedName>
        <fullName evidence="5">Methyltransferase domain-containing protein</fullName>
    </submittedName>
</protein>
<dbReference type="GO" id="GO:0032259">
    <property type="term" value="P:methylation"/>
    <property type="evidence" value="ECO:0007669"/>
    <property type="project" value="UniProtKB-KW"/>
</dbReference>
<dbReference type="SUPFAM" id="SSF53335">
    <property type="entry name" value="S-adenosyl-L-methionine-dependent methyltransferases"/>
    <property type="match status" value="1"/>
</dbReference>
<comment type="caution">
    <text evidence="5">The sequence shown here is derived from an EMBL/GenBank/DDBJ whole genome shotgun (WGS) entry which is preliminary data.</text>
</comment>
<dbReference type="Pfam" id="PF08241">
    <property type="entry name" value="Methyltransf_11"/>
    <property type="match status" value="1"/>
</dbReference>
<sequence length="270" mass="30681">MTDERSQLRTTFNRVALLYDQVRPRYPEALFEDVVSFSEITPDGRILEIGCGTGQATVPFARRGYRILCIELGENLATVAQKNLAAYPQVEVRNIAFEDWVTQENTFDLVISATAFHWLDPSIAYKKTAQALTSKGAIALFWNVHVHSDASNGFFEEVQELYQSLAPQLVKDDEPPLREQKVPNKTSEIKQTGLFGEVTYRSYRWDATYNSASYLNLLNTYSGHLNLDSITRARFFDAIAQLINTKFNGQITKGYLTTLYVAHLLKKFTN</sequence>
<evidence type="ECO:0000259" key="4">
    <source>
        <dbReference type="Pfam" id="PF08241"/>
    </source>
</evidence>
<dbReference type="InterPro" id="IPR013216">
    <property type="entry name" value="Methyltransf_11"/>
</dbReference>
<dbReference type="AlphaFoldDB" id="A0A8J7LFW9"/>
<keyword evidence="6" id="KW-1185">Reference proteome</keyword>
<evidence type="ECO:0000313" key="5">
    <source>
        <dbReference type="EMBL" id="MBH8572409.1"/>
    </source>
</evidence>
<keyword evidence="2 5" id="KW-0489">Methyltransferase</keyword>
<dbReference type="RefSeq" id="WP_214431232.1">
    <property type="nucleotide sequence ID" value="NZ_JAECZA010000012.1"/>
</dbReference>
<accession>A0A8J7LFW9</accession>
<feature type="domain" description="Methyltransferase type 11" evidence="4">
    <location>
        <begin position="47"/>
        <end position="139"/>
    </location>
</feature>
<dbReference type="InterPro" id="IPR051052">
    <property type="entry name" value="Diverse_substrate_MTase"/>
</dbReference>
<gene>
    <name evidence="5" type="ORF">I8752_05040</name>
</gene>
<dbReference type="InterPro" id="IPR029063">
    <property type="entry name" value="SAM-dependent_MTases_sf"/>
</dbReference>
<dbReference type="Proteomes" id="UP000662314">
    <property type="component" value="Unassembled WGS sequence"/>
</dbReference>
<dbReference type="Gene3D" id="3.40.50.150">
    <property type="entry name" value="Vaccinia Virus protein VP39"/>
    <property type="match status" value="1"/>
</dbReference>
<evidence type="ECO:0000313" key="6">
    <source>
        <dbReference type="Proteomes" id="UP000662314"/>
    </source>
</evidence>
<dbReference type="EMBL" id="JAECZA010000012">
    <property type="protein sequence ID" value="MBH8572409.1"/>
    <property type="molecule type" value="Genomic_DNA"/>
</dbReference>
<evidence type="ECO:0000256" key="1">
    <source>
        <dbReference type="ARBA" id="ARBA00008361"/>
    </source>
</evidence>
<reference evidence="5 6" key="1">
    <citation type="journal article" date="2021" name="Int. J. Syst. Evol. Microbiol.">
        <title>Amazonocrinis nigriterrae gen. nov., sp. nov., Atlanticothrix silvestris gen. nov., sp. nov. and Dendronalium phyllosphericum gen. nov., sp. nov., nostocacean cyanobacteria from Brazilian environments.</title>
        <authorList>
            <person name="Alvarenga D.O."/>
            <person name="Andreote A.P.D."/>
            <person name="Branco L.H.Z."/>
            <person name="Delbaje E."/>
            <person name="Cruz R.B."/>
            <person name="Varani A.M."/>
            <person name="Fiore M.F."/>
        </authorList>
    </citation>
    <scope>NUCLEOTIDE SEQUENCE [LARGE SCALE GENOMIC DNA]</scope>
    <source>
        <strain evidence="5 6">CENA369</strain>
    </source>
</reference>
<comment type="similarity">
    <text evidence="1">Belongs to the methyltransferase superfamily.</text>
</comment>
<keyword evidence="3" id="KW-0808">Transferase</keyword>
<evidence type="ECO:0000256" key="3">
    <source>
        <dbReference type="ARBA" id="ARBA00022679"/>
    </source>
</evidence>
<dbReference type="PANTHER" id="PTHR44942:SF4">
    <property type="entry name" value="METHYLTRANSFERASE TYPE 11 DOMAIN-CONTAINING PROTEIN"/>
    <property type="match status" value="1"/>
</dbReference>
<dbReference type="CDD" id="cd02440">
    <property type="entry name" value="AdoMet_MTases"/>
    <property type="match status" value="1"/>
</dbReference>
<organism evidence="5 6">
    <name type="scientific">Dendronalium phyllosphericum CENA369</name>
    <dbReference type="NCBI Taxonomy" id="1725256"/>
    <lineage>
        <taxon>Bacteria</taxon>
        <taxon>Bacillati</taxon>
        <taxon>Cyanobacteriota</taxon>
        <taxon>Cyanophyceae</taxon>
        <taxon>Nostocales</taxon>
        <taxon>Nostocaceae</taxon>
        <taxon>Dendronalium</taxon>
        <taxon>Dendronalium phyllosphericum</taxon>
    </lineage>
</organism>
<dbReference type="PANTHER" id="PTHR44942">
    <property type="entry name" value="METHYLTRANSF_11 DOMAIN-CONTAINING PROTEIN"/>
    <property type="match status" value="1"/>
</dbReference>
<evidence type="ECO:0000256" key="2">
    <source>
        <dbReference type="ARBA" id="ARBA00022603"/>
    </source>
</evidence>
<name>A0A8J7LFW9_9NOST</name>
<proteinExistence type="inferred from homology"/>
<dbReference type="GO" id="GO:0008757">
    <property type="term" value="F:S-adenosylmethionine-dependent methyltransferase activity"/>
    <property type="evidence" value="ECO:0007669"/>
    <property type="project" value="InterPro"/>
</dbReference>